<dbReference type="InterPro" id="IPR042097">
    <property type="entry name" value="Aminopeptidase_N-like_N_sf"/>
</dbReference>
<dbReference type="AlphaFoldDB" id="A0A9N9RF06"/>
<protein>
    <submittedName>
        <fullName evidence="1">Uncharacterized protein</fullName>
    </submittedName>
</protein>
<proteinExistence type="predicted"/>
<dbReference type="Gene3D" id="2.60.40.1730">
    <property type="entry name" value="tricorn interacting facor f3 domain"/>
    <property type="match status" value="1"/>
</dbReference>
<dbReference type="EMBL" id="OU893338">
    <property type="protein sequence ID" value="CAG9795012.1"/>
    <property type="molecule type" value="Genomic_DNA"/>
</dbReference>
<reference evidence="1" key="2">
    <citation type="submission" date="2022-10" db="EMBL/GenBank/DDBJ databases">
        <authorList>
            <consortium name="ENA_rothamsted_submissions"/>
            <consortium name="culmorum"/>
            <person name="King R."/>
        </authorList>
    </citation>
    <scope>NUCLEOTIDE SEQUENCE</scope>
</reference>
<evidence type="ECO:0000313" key="1">
    <source>
        <dbReference type="EMBL" id="CAG9795012.1"/>
    </source>
</evidence>
<accession>A0A9N9RF06</accession>
<dbReference type="SUPFAM" id="SSF63737">
    <property type="entry name" value="Leukotriene A4 hydrolase N-terminal domain"/>
    <property type="match status" value="1"/>
</dbReference>
<evidence type="ECO:0000313" key="2">
    <source>
        <dbReference type="Proteomes" id="UP001153714"/>
    </source>
</evidence>
<sequence length="189" mass="21515">MVRKLGIGFYYFVTFLSFVNTLPLTVHTLTKPNNDLESVLVSEKNKVNITRINNQMDNVSVNEKKLGNINDGLRNVRQNTLRPGMTIREYYINLSFEDNVFYGRLEFRAFITTETRGNPLIFHTNDLLINSVLVSLTTEENANPANFELNNNRLIIRPQGAALSYLVIIEYSGTLTNDARGLYYGVNNA</sequence>
<dbReference type="OrthoDB" id="7407483at2759"/>
<organism evidence="1 2">
    <name type="scientific">Diatraea saccharalis</name>
    <name type="common">sugarcane borer</name>
    <dbReference type="NCBI Taxonomy" id="40085"/>
    <lineage>
        <taxon>Eukaryota</taxon>
        <taxon>Metazoa</taxon>
        <taxon>Ecdysozoa</taxon>
        <taxon>Arthropoda</taxon>
        <taxon>Hexapoda</taxon>
        <taxon>Insecta</taxon>
        <taxon>Pterygota</taxon>
        <taxon>Neoptera</taxon>
        <taxon>Endopterygota</taxon>
        <taxon>Lepidoptera</taxon>
        <taxon>Glossata</taxon>
        <taxon>Ditrysia</taxon>
        <taxon>Pyraloidea</taxon>
        <taxon>Crambidae</taxon>
        <taxon>Crambinae</taxon>
        <taxon>Diatraea</taxon>
    </lineage>
</organism>
<keyword evidence="2" id="KW-1185">Reference proteome</keyword>
<gene>
    <name evidence="1" type="ORF">DIATSA_LOCUS12324</name>
</gene>
<reference evidence="1" key="1">
    <citation type="submission" date="2021-12" db="EMBL/GenBank/DDBJ databases">
        <authorList>
            <person name="King R."/>
        </authorList>
    </citation>
    <scope>NUCLEOTIDE SEQUENCE</scope>
</reference>
<name>A0A9N9RF06_9NEOP</name>
<dbReference type="Proteomes" id="UP001153714">
    <property type="component" value="Chromosome 7"/>
</dbReference>